<sequence>MQCAVGLQDNQRVQDWAAPYSRPVIVVQLTGLESLSDSLRCKIGLGHILALRSLQCCRNCSLCRQSEVQDWAGSYSRSWILAVLPEL</sequence>
<accession>A0AAV4CGE9</accession>
<keyword evidence="2" id="KW-1185">Reference proteome</keyword>
<reference evidence="1 2" key="1">
    <citation type="journal article" date="2021" name="Elife">
        <title>Chloroplast acquisition without the gene transfer in kleptoplastic sea slugs, Plakobranchus ocellatus.</title>
        <authorList>
            <person name="Maeda T."/>
            <person name="Takahashi S."/>
            <person name="Yoshida T."/>
            <person name="Shimamura S."/>
            <person name="Takaki Y."/>
            <person name="Nagai Y."/>
            <person name="Toyoda A."/>
            <person name="Suzuki Y."/>
            <person name="Arimoto A."/>
            <person name="Ishii H."/>
            <person name="Satoh N."/>
            <person name="Nishiyama T."/>
            <person name="Hasebe M."/>
            <person name="Maruyama T."/>
            <person name="Minagawa J."/>
            <person name="Obokata J."/>
            <person name="Shigenobu S."/>
        </authorList>
    </citation>
    <scope>NUCLEOTIDE SEQUENCE [LARGE SCALE GENOMIC DNA]</scope>
</reference>
<name>A0AAV4CGE9_9GAST</name>
<proteinExistence type="predicted"/>
<dbReference type="Proteomes" id="UP000735302">
    <property type="component" value="Unassembled WGS sequence"/>
</dbReference>
<evidence type="ECO:0000313" key="2">
    <source>
        <dbReference type="Proteomes" id="UP000735302"/>
    </source>
</evidence>
<protein>
    <submittedName>
        <fullName evidence="1">Uncharacterized protein</fullName>
    </submittedName>
</protein>
<gene>
    <name evidence="1" type="ORF">PoB_005638400</name>
</gene>
<evidence type="ECO:0000313" key="1">
    <source>
        <dbReference type="EMBL" id="GFO29879.1"/>
    </source>
</evidence>
<comment type="caution">
    <text evidence="1">The sequence shown here is derived from an EMBL/GenBank/DDBJ whole genome shotgun (WGS) entry which is preliminary data.</text>
</comment>
<dbReference type="AlphaFoldDB" id="A0AAV4CGE9"/>
<dbReference type="EMBL" id="BLXT01006199">
    <property type="protein sequence ID" value="GFO29879.1"/>
    <property type="molecule type" value="Genomic_DNA"/>
</dbReference>
<organism evidence="1 2">
    <name type="scientific">Plakobranchus ocellatus</name>
    <dbReference type="NCBI Taxonomy" id="259542"/>
    <lineage>
        <taxon>Eukaryota</taxon>
        <taxon>Metazoa</taxon>
        <taxon>Spiralia</taxon>
        <taxon>Lophotrochozoa</taxon>
        <taxon>Mollusca</taxon>
        <taxon>Gastropoda</taxon>
        <taxon>Heterobranchia</taxon>
        <taxon>Euthyneura</taxon>
        <taxon>Panpulmonata</taxon>
        <taxon>Sacoglossa</taxon>
        <taxon>Placobranchoidea</taxon>
        <taxon>Plakobranchidae</taxon>
        <taxon>Plakobranchus</taxon>
    </lineage>
</organism>